<dbReference type="Pfam" id="PF17900">
    <property type="entry name" value="Peptidase_M1_N"/>
    <property type="match status" value="1"/>
</dbReference>
<dbReference type="GeneID" id="7835428"/>
<keyword evidence="6" id="KW-0378">Hydrolase</keyword>
<keyword evidence="4" id="KW-0645">Protease</keyword>
<evidence type="ECO:0000313" key="13">
    <source>
        <dbReference type="Proteomes" id="UP000009168"/>
    </source>
</evidence>
<evidence type="ECO:0000259" key="9">
    <source>
        <dbReference type="Pfam" id="PF01433"/>
    </source>
</evidence>
<dbReference type="RefSeq" id="XP_001023080.3">
    <property type="nucleotide sequence ID" value="XM_001023080.3"/>
</dbReference>
<feature type="domain" description="Peptidase M1 membrane alanine aminopeptidase" evidence="9">
    <location>
        <begin position="263"/>
        <end position="471"/>
    </location>
</feature>
<dbReference type="GO" id="GO:0005737">
    <property type="term" value="C:cytoplasm"/>
    <property type="evidence" value="ECO:0007669"/>
    <property type="project" value="TreeGrafter"/>
</dbReference>
<dbReference type="InterPro" id="IPR027268">
    <property type="entry name" value="Peptidase_M4/M1_CTD_sf"/>
</dbReference>
<dbReference type="CDD" id="cd09602">
    <property type="entry name" value="M1_APN"/>
    <property type="match status" value="1"/>
</dbReference>
<evidence type="ECO:0000259" key="10">
    <source>
        <dbReference type="Pfam" id="PF11838"/>
    </source>
</evidence>
<evidence type="ECO:0000256" key="5">
    <source>
        <dbReference type="ARBA" id="ARBA00022723"/>
    </source>
</evidence>
<dbReference type="InterPro" id="IPR045357">
    <property type="entry name" value="Aminopeptidase_N-like_N"/>
</dbReference>
<dbReference type="Proteomes" id="UP000009168">
    <property type="component" value="Unassembled WGS sequence"/>
</dbReference>
<dbReference type="SUPFAM" id="SSF55486">
    <property type="entry name" value="Metalloproteases ('zincins'), catalytic domain"/>
    <property type="match status" value="1"/>
</dbReference>
<accession>I7MHC3</accession>
<dbReference type="GO" id="GO:0043171">
    <property type="term" value="P:peptide catabolic process"/>
    <property type="evidence" value="ECO:0007669"/>
    <property type="project" value="TreeGrafter"/>
</dbReference>
<dbReference type="Gene3D" id="2.60.40.1730">
    <property type="entry name" value="tricorn interacting facor f3 domain"/>
    <property type="match status" value="1"/>
</dbReference>
<dbReference type="STRING" id="312017.I7MHC3"/>
<dbReference type="FunFam" id="1.10.390.10:FF:000006">
    <property type="entry name" value="Puromycin-sensitive aminopeptidase"/>
    <property type="match status" value="1"/>
</dbReference>
<dbReference type="InterPro" id="IPR012778">
    <property type="entry name" value="Pept_M1_aminopeptidase"/>
</dbReference>
<dbReference type="GO" id="GO:0016020">
    <property type="term" value="C:membrane"/>
    <property type="evidence" value="ECO:0007669"/>
    <property type="project" value="TreeGrafter"/>
</dbReference>
<evidence type="ECO:0000256" key="3">
    <source>
        <dbReference type="ARBA" id="ARBA00022438"/>
    </source>
</evidence>
<evidence type="ECO:0000256" key="1">
    <source>
        <dbReference type="ARBA" id="ARBA00001947"/>
    </source>
</evidence>
<feature type="domain" description="Aminopeptidase N-like N-terminal" evidence="11">
    <location>
        <begin position="26"/>
        <end position="185"/>
    </location>
</feature>
<organism evidence="12 13">
    <name type="scientific">Tetrahymena thermophila (strain SB210)</name>
    <dbReference type="NCBI Taxonomy" id="312017"/>
    <lineage>
        <taxon>Eukaryota</taxon>
        <taxon>Sar</taxon>
        <taxon>Alveolata</taxon>
        <taxon>Ciliophora</taxon>
        <taxon>Intramacronucleata</taxon>
        <taxon>Oligohymenophorea</taxon>
        <taxon>Hymenostomatida</taxon>
        <taxon>Tetrahymenina</taxon>
        <taxon>Tetrahymenidae</taxon>
        <taxon>Tetrahymena</taxon>
    </lineage>
</organism>
<dbReference type="InterPro" id="IPR024571">
    <property type="entry name" value="ERAP1-like_C_dom"/>
</dbReference>
<keyword evidence="5" id="KW-0479">Metal-binding</keyword>
<keyword evidence="13" id="KW-1185">Reference proteome</keyword>
<dbReference type="PRINTS" id="PR00756">
    <property type="entry name" value="ALADIPTASE"/>
</dbReference>
<evidence type="ECO:0000313" key="12">
    <source>
        <dbReference type="EMBL" id="EAS02835.3"/>
    </source>
</evidence>
<dbReference type="GO" id="GO:0042277">
    <property type="term" value="F:peptide binding"/>
    <property type="evidence" value="ECO:0007669"/>
    <property type="project" value="TreeGrafter"/>
</dbReference>
<evidence type="ECO:0000256" key="8">
    <source>
        <dbReference type="ARBA" id="ARBA00023049"/>
    </source>
</evidence>
<dbReference type="InterPro" id="IPR014782">
    <property type="entry name" value="Peptidase_M1_dom"/>
</dbReference>
<dbReference type="PANTHER" id="PTHR11533">
    <property type="entry name" value="PROTEASE M1 ZINC METALLOPROTEASE"/>
    <property type="match status" value="1"/>
</dbReference>
<dbReference type="GO" id="GO:0070006">
    <property type="term" value="F:metalloaminopeptidase activity"/>
    <property type="evidence" value="ECO:0007669"/>
    <property type="project" value="TreeGrafter"/>
</dbReference>
<reference evidence="13" key="1">
    <citation type="journal article" date="2006" name="PLoS Biol.">
        <title>Macronuclear genome sequence of the ciliate Tetrahymena thermophila, a model eukaryote.</title>
        <authorList>
            <person name="Eisen J.A."/>
            <person name="Coyne R.S."/>
            <person name="Wu M."/>
            <person name="Wu D."/>
            <person name="Thiagarajan M."/>
            <person name="Wortman J.R."/>
            <person name="Badger J.H."/>
            <person name="Ren Q."/>
            <person name="Amedeo P."/>
            <person name="Jones K.M."/>
            <person name="Tallon L.J."/>
            <person name="Delcher A.L."/>
            <person name="Salzberg S.L."/>
            <person name="Silva J.C."/>
            <person name="Haas B.J."/>
            <person name="Majoros W.H."/>
            <person name="Farzad M."/>
            <person name="Carlton J.M."/>
            <person name="Smith R.K. Jr."/>
            <person name="Garg J."/>
            <person name="Pearlman R.E."/>
            <person name="Karrer K.M."/>
            <person name="Sun L."/>
            <person name="Manning G."/>
            <person name="Elde N.C."/>
            <person name="Turkewitz A.P."/>
            <person name="Asai D.J."/>
            <person name="Wilkes D.E."/>
            <person name="Wang Y."/>
            <person name="Cai H."/>
            <person name="Collins K."/>
            <person name="Stewart B.A."/>
            <person name="Lee S.R."/>
            <person name="Wilamowska K."/>
            <person name="Weinberg Z."/>
            <person name="Ruzzo W.L."/>
            <person name="Wloga D."/>
            <person name="Gaertig J."/>
            <person name="Frankel J."/>
            <person name="Tsao C.-C."/>
            <person name="Gorovsky M.A."/>
            <person name="Keeling P.J."/>
            <person name="Waller R.F."/>
            <person name="Patron N.J."/>
            <person name="Cherry J.M."/>
            <person name="Stover N.A."/>
            <person name="Krieger C.J."/>
            <person name="del Toro C."/>
            <person name="Ryder H.F."/>
            <person name="Williamson S.C."/>
            <person name="Barbeau R.A."/>
            <person name="Hamilton E.P."/>
            <person name="Orias E."/>
        </authorList>
    </citation>
    <scope>NUCLEOTIDE SEQUENCE [LARGE SCALE GENOMIC DNA]</scope>
    <source>
        <strain evidence="13">SB210</strain>
    </source>
</reference>
<name>I7MHC3_TETTS</name>
<dbReference type="SUPFAM" id="SSF63737">
    <property type="entry name" value="Leukotriene A4 hydrolase N-terminal domain"/>
    <property type="match status" value="1"/>
</dbReference>
<dbReference type="GO" id="GO:0006508">
    <property type="term" value="P:proteolysis"/>
    <property type="evidence" value="ECO:0007669"/>
    <property type="project" value="UniProtKB-KW"/>
</dbReference>
<dbReference type="KEGG" id="tet:TTHERM_00352220"/>
<dbReference type="OrthoDB" id="10031169at2759"/>
<dbReference type="PANTHER" id="PTHR11533:SF299">
    <property type="entry name" value="AMINOPEPTIDASE"/>
    <property type="match status" value="1"/>
</dbReference>
<dbReference type="InterPro" id="IPR042097">
    <property type="entry name" value="Aminopeptidase_N-like_N_sf"/>
</dbReference>
<dbReference type="Pfam" id="PF11838">
    <property type="entry name" value="ERAP1_C"/>
    <property type="match status" value="1"/>
</dbReference>
<comment type="cofactor">
    <cofactor evidence="1">
        <name>Zn(2+)</name>
        <dbReference type="ChEBI" id="CHEBI:29105"/>
    </cofactor>
</comment>
<dbReference type="AlphaFoldDB" id="I7MHC3"/>
<keyword evidence="7" id="KW-0862">Zinc</keyword>
<dbReference type="GO" id="GO:0008270">
    <property type="term" value="F:zinc ion binding"/>
    <property type="evidence" value="ECO:0007669"/>
    <property type="project" value="InterPro"/>
</dbReference>
<dbReference type="InterPro" id="IPR001930">
    <property type="entry name" value="Peptidase_M1"/>
</dbReference>
<comment type="similarity">
    <text evidence="2">Belongs to the peptidase M1 family.</text>
</comment>
<feature type="domain" description="ERAP1-like C-terminal" evidence="10">
    <location>
        <begin position="566"/>
        <end position="881"/>
    </location>
</feature>
<keyword evidence="8" id="KW-0482">Metalloprotease</keyword>
<evidence type="ECO:0000256" key="2">
    <source>
        <dbReference type="ARBA" id="ARBA00010136"/>
    </source>
</evidence>
<protein>
    <submittedName>
        <fullName evidence="12">Peptidase M1 family aminopeptidase</fullName>
    </submittedName>
</protein>
<dbReference type="EMBL" id="GG662523">
    <property type="protein sequence ID" value="EAS02835.3"/>
    <property type="molecule type" value="Genomic_DNA"/>
</dbReference>
<gene>
    <name evidence="12" type="ORF">TTHERM_00352220</name>
</gene>
<proteinExistence type="inferred from homology"/>
<evidence type="ECO:0000256" key="7">
    <source>
        <dbReference type="ARBA" id="ARBA00022833"/>
    </source>
</evidence>
<dbReference type="NCBIfam" id="TIGR02412">
    <property type="entry name" value="pepN_strep_liv"/>
    <property type="match status" value="1"/>
</dbReference>
<dbReference type="eggNOG" id="KOG1046">
    <property type="taxonomic scope" value="Eukaryota"/>
</dbReference>
<dbReference type="InterPro" id="IPR050344">
    <property type="entry name" value="Peptidase_M1_aminopeptidases"/>
</dbReference>
<evidence type="ECO:0000259" key="11">
    <source>
        <dbReference type="Pfam" id="PF17900"/>
    </source>
</evidence>
<dbReference type="Gene3D" id="1.10.390.10">
    <property type="entry name" value="Neutral Protease Domain 2"/>
    <property type="match status" value="1"/>
</dbReference>
<keyword evidence="3 12" id="KW-0031">Aminopeptidase</keyword>
<sequence length="898" mass="104177">MEIEKPNFMTQEQAEKRYSMIKQGSINYNLHLALEKGTTFRGLVEASFETLNLTEDLFIDFRGNDLFKIVINGNEISQDKPNFAHVFDGLFIKLPLNHLKSNEKNTVTIVYQNKYADDGLGLHSFTDTDGKQYIYSQCESFWCNRIFPNFDQPNLKATMKLTAVYPNDWIMLSNQFAEQQGAFNKESFTSAGSNADILLQGMSLENKNISYFKTTQILPTYLFGFAAGPYVVIKGPNSYNNIPMNVYCRESSLPYLQKYSDFIFEITNECMRFFVEFFGYPYPFEKYDQIFCPEFNCGAMENAGLVTFNDTRFVFKEEISDTRMTVFLNVIAHELCHHWFGNLVTMKWWNDLWLNESFADFMGHFVLTKISSKIRRIADGFVLFNNRKVWGYNTDQQITTHPIAGDVPNTEVAENIFDGITYAKGASTLRQLLSLIGEQNFSSAMKRYFNKFAFKNADLNDFIENLDVEFQTLNLGFSLKEWQQEWISTAGLNECQPEFDPNNQNSHACLCIHQTCALEMHPTLRRHNMKVAFFDENCNITEQTVILKPAEKTTIEYDGSKNFKAVLLNYGDYAFIKTILDPVSLTFLQHNLHKISDVLTRTLIWKAFYDMARDGKISSEQYVDIFISCIKNEVSEEIVAPQFTYLSNIVSLFTPLKYKSILKQKLFSFCYNFLLSTSKEQKNKIITIKTALIQYADSQEQISSLVQWFKGQNKELEGFEIGNEGEWQIVCLAHQSSQYTLQEKKQIFDEQLKKDSSDTSKNMEQKCRAIVASAEERQVLWNQYINKLEFSQRILQNSMEGFVSTKDSDLIKPYNEKFFADIKVVYANQIPEYASIVYDSLQPQSDDLDWLIAQYTNVLSSVPSTQVFFTRRLKETLDLLQRKKRAFTCFYQRTQLQV</sequence>
<dbReference type="InParanoid" id="I7MHC3"/>
<evidence type="ECO:0000256" key="6">
    <source>
        <dbReference type="ARBA" id="ARBA00022801"/>
    </source>
</evidence>
<evidence type="ECO:0000256" key="4">
    <source>
        <dbReference type="ARBA" id="ARBA00022670"/>
    </source>
</evidence>
<dbReference type="GO" id="GO:0005615">
    <property type="term" value="C:extracellular space"/>
    <property type="evidence" value="ECO:0007669"/>
    <property type="project" value="TreeGrafter"/>
</dbReference>
<dbReference type="Pfam" id="PF01433">
    <property type="entry name" value="Peptidase_M1"/>
    <property type="match status" value="1"/>
</dbReference>